<dbReference type="InterPro" id="IPR027417">
    <property type="entry name" value="P-loop_NTPase"/>
</dbReference>
<dbReference type="PANTHER" id="PTHR36451:SF1">
    <property type="entry name" value="OMEGA-HYDROXY-BETA-DIHYDROMENAQUINONE-9 SULFOTRANSFERASE STF3"/>
    <property type="match status" value="1"/>
</dbReference>
<dbReference type="Proteomes" id="UP000466431">
    <property type="component" value="Chromosome"/>
</dbReference>
<dbReference type="AlphaFoldDB" id="A0A1X0BN32"/>
<dbReference type="GO" id="GO:0016740">
    <property type="term" value="F:transferase activity"/>
    <property type="evidence" value="ECO:0007669"/>
    <property type="project" value="UniProtKB-KW"/>
</dbReference>
<dbReference type="PANTHER" id="PTHR36451">
    <property type="entry name" value="PAPS-DEPENDENT SULFOTRANSFERASE STF3"/>
    <property type="match status" value="1"/>
</dbReference>
<keyword evidence="1" id="KW-0808">Transferase</keyword>
<sequence length="416" mass="46628">MTDTTSPAPVVLDDLAEPRFPAEMEPLRQMMAAMAPDCPLNADVLHAKASAETGLDAFGADDYRERLDVFLAALQEIPGLHDAGVVNFHAQLLQWLKNRLLLTDLLARHPEIHDIELAPPVVIAGLPRTGTTHLHNLLAAGPTLRALPYWESNEPFPLPSEAGVEPDPRRTRMDAAVEFMNAVMPHFALMHEMTTDHVHEEIQLLANDFSSMLFETLGHVPRWRDYYLSHDQTPHYEHLATQLKALQFLRGGRRWLLKSPQHLEQLPVLDRVFPGVVMIATHRDPVPVVLSMLAMLTYSARMHCSPVPVEQIAACWVDRLELMLNALIRDRDVIGAERSIDIRFDDFMADELSTAASVYALAGEPFTDEARAAIADYLAGHQRGRLGRVATSAEMFGLDPDDLHARFTPYIERFLS</sequence>
<dbReference type="KEGG" id="mcee:MCEL_26570"/>
<organism evidence="1 2">
    <name type="scientific">Mycolicibacterium celeriflavum</name>
    <name type="common">Mycobacterium celeriflavum</name>
    <dbReference type="NCBI Taxonomy" id="1249101"/>
    <lineage>
        <taxon>Bacteria</taxon>
        <taxon>Bacillati</taxon>
        <taxon>Actinomycetota</taxon>
        <taxon>Actinomycetes</taxon>
        <taxon>Mycobacteriales</taxon>
        <taxon>Mycobacteriaceae</taxon>
        <taxon>Mycolicibacterium</taxon>
    </lineage>
</organism>
<gene>
    <name evidence="1" type="ORF">MCEL_26570</name>
</gene>
<dbReference type="EMBL" id="AP022591">
    <property type="protein sequence ID" value="BBY44362.1"/>
    <property type="molecule type" value="Genomic_DNA"/>
</dbReference>
<dbReference type="Pfam" id="PF13469">
    <property type="entry name" value="Sulfotransfer_3"/>
    <property type="match status" value="1"/>
</dbReference>
<protein>
    <submittedName>
        <fullName evidence="1">Sulfotransferase</fullName>
    </submittedName>
</protein>
<reference evidence="1 2" key="1">
    <citation type="journal article" date="2019" name="Emerg. Microbes Infect.">
        <title>Comprehensive subspecies identification of 175 nontuberculous mycobacteria species based on 7547 genomic profiles.</title>
        <authorList>
            <person name="Matsumoto Y."/>
            <person name="Kinjo T."/>
            <person name="Motooka D."/>
            <person name="Nabeya D."/>
            <person name="Jung N."/>
            <person name="Uechi K."/>
            <person name="Horii T."/>
            <person name="Iida T."/>
            <person name="Fujita J."/>
            <person name="Nakamura S."/>
        </authorList>
    </citation>
    <scope>NUCLEOTIDE SEQUENCE [LARGE SCALE GENOMIC DNA]</scope>
    <source>
        <strain evidence="1 2">JCM 18439</strain>
    </source>
</reference>
<dbReference type="SUPFAM" id="SSF52540">
    <property type="entry name" value="P-loop containing nucleoside triphosphate hydrolases"/>
    <property type="match status" value="1"/>
</dbReference>
<keyword evidence="2" id="KW-1185">Reference proteome</keyword>
<dbReference type="Gene3D" id="3.40.50.300">
    <property type="entry name" value="P-loop containing nucleotide triphosphate hydrolases"/>
    <property type="match status" value="1"/>
</dbReference>
<dbReference type="InterPro" id="IPR052736">
    <property type="entry name" value="Stf3_sulfotransferase"/>
</dbReference>
<accession>A0A1X0BN32</accession>
<proteinExistence type="predicted"/>
<evidence type="ECO:0000313" key="1">
    <source>
        <dbReference type="EMBL" id="BBY44362.1"/>
    </source>
</evidence>
<dbReference type="STRING" id="1249101.BST21_19615"/>
<evidence type="ECO:0000313" key="2">
    <source>
        <dbReference type="Proteomes" id="UP000466431"/>
    </source>
</evidence>
<name>A0A1X0BN32_MYCCF</name>